<proteinExistence type="predicted"/>
<protein>
    <submittedName>
        <fullName evidence="2">XRE family transcriptional regulator</fullName>
    </submittedName>
</protein>
<evidence type="ECO:0000313" key="2">
    <source>
        <dbReference type="EMBL" id="TGB11560.1"/>
    </source>
</evidence>
<dbReference type="GO" id="GO:0003677">
    <property type="term" value="F:DNA binding"/>
    <property type="evidence" value="ECO:0007669"/>
    <property type="project" value="InterPro"/>
</dbReference>
<dbReference type="InterPro" id="IPR010982">
    <property type="entry name" value="Lambda_DNA-bd_dom_sf"/>
</dbReference>
<accession>A0A4Z0H9M5</accession>
<dbReference type="AlphaFoldDB" id="A0A4Z0H9M5"/>
<evidence type="ECO:0000313" key="3">
    <source>
        <dbReference type="Proteomes" id="UP000297948"/>
    </source>
</evidence>
<dbReference type="SMART" id="SM00530">
    <property type="entry name" value="HTH_XRE"/>
    <property type="match status" value="1"/>
</dbReference>
<sequence>MPPRDNPTVRQARLGVELRKLRERAGKPAREAAGLLSVDQAKISHMESGRIGISEERIRRLATFYSCDDPALIEALCAIAREHRGQHWFDNYRGILAPGFLNIAELEYHATAFRSLESVTVPGLFQTENYARILFSSVTPQLSEEEIEARVEHRMKRAQIFDREEPPEYKSIIHEAALRMRFGGRKVAREQLEYLMDVSQRSSVTLRVIPFTHEGFVEVTQPVLYAGGVVPQLDTVQIDSAFGGRFLDSEADLKRYRALLDVAERASLAPVESRQLIHHIAREL</sequence>
<dbReference type="Pfam" id="PF13560">
    <property type="entry name" value="HTH_31"/>
    <property type="match status" value="1"/>
</dbReference>
<dbReference type="CDD" id="cd00093">
    <property type="entry name" value="HTH_XRE"/>
    <property type="match status" value="1"/>
</dbReference>
<keyword evidence="3" id="KW-1185">Reference proteome</keyword>
<reference evidence="2 3" key="1">
    <citation type="submission" date="2019-03" db="EMBL/GenBank/DDBJ databases">
        <authorList>
            <person name="Gonzalez-Pimentel J.L."/>
        </authorList>
    </citation>
    <scope>NUCLEOTIDE SEQUENCE [LARGE SCALE GENOMIC DNA]</scope>
    <source>
        <strain evidence="2 3">JCM 31289</strain>
    </source>
</reference>
<dbReference type="PROSITE" id="PS50943">
    <property type="entry name" value="HTH_CROC1"/>
    <property type="match status" value="1"/>
</dbReference>
<gene>
    <name evidence="2" type="ORF">E4099_11945</name>
</gene>
<name>A0A4Z0H9M5_9ACTN</name>
<dbReference type="OrthoDB" id="3462393at2"/>
<organism evidence="2 3">
    <name type="scientific">Streptomyces palmae</name>
    <dbReference type="NCBI Taxonomy" id="1701085"/>
    <lineage>
        <taxon>Bacteria</taxon>
        <taxon>Bacillati</taxon>
        <taxon>Actinomycetota</taxon>
        <taxon>Actinomycetes</taxon>
        <taxon>Kitasatosporales</taxon>
        <taxon>Streptomycetaceae</taxon>
        <taxon>Streptomyces</taxon>
    </lineage>
</organism>
<dbReference type="Proteomes" id="UP000297948">
    <property type="component" value="Unassembled WGS sequence"/>
</dbReference>
<dbReference type="SUPFAM" id="SSF47413">
    <property type="entry name" value="lambda repressor-like DNA-binding domains"/>
    <property type="match status" value="1"/>
</dbReference>
<dbReference type="RefSeq" id="WP_135338984.1">
    <property type="nucleotide sequence ID" value="NZ_JBHLTX010000036.1"/>
</dbReference>
<feature type="domain" description="HTH cro/C1-type" evidence="1">
    <location>
        <begin position="18"/>
        <end position="72"/>
    </location>
</feature>
<dbReference type="Gene3D" id="1.10.260.40">
    <property type="entry name" value="lambda repressor-like DNA-binding domains"/>
    <property type="match status" value="1"/>
</dbReference>
<dbReference type="InterPro" id="IPR043917">
    <property type="entry name" value="DUF5753"/>
</dbReference>
<dbReference type="EMBL" id="SRID01000084">
    <property type="protein sequence ID" value="TGB11560.1"/>
    <property type="molecule type" value="Genomic_DNA"/>
</dbReference>
<dbReference type="Pfam" id="PF19054">
    <property type="entry name" value="DUF5753"/>
    <property type="match status" value="1"/>
</dbReference>
<evidence type="ECO:0000259" key="1">
    <source>
        <dbReference type="PROSITE" id="PS50943"/>
    </source>
</evidence>
<comment type="caution">
    <text evidence="2">The sequence shown here is derived from an EMBL/GenBank/DDBJ whole genome shotgun (WGS) entry which is preliminary data.</text>
</comment>
<dbReference type="InterPro" id="IPR001387">
    <property type="entry name" value="Cro/C1-type_HTH"/>
</dbReference>